<protein>
    <submittedName>
        <fullName evidence="2">Phage tail family protein</fullName>
    </submittedName>
</protein>
<sequence>MVQVFSGRKDKPRAYGYADMRSPVFTPIEFSISKNGKEWTSCFDIPDLDGVYCYRAPDVQPAVQSDNLKKVGLQDGSRLLSTSYSTREMKMEMYFEGLNESDAMLAYDALQRFLVSRNAYWICFANWAQRMYYVRAKLAAPTFTNEKTWMCKVTFTDLLGLSRSIGTSLDYEDTNGFGNKTTVDALQYTFTTNSFKVNNLSDTIIDPERRGHPFKLILDGSSSGKLKITNKTTGDAITRTGKINTNKDGDKAEGNSGFNGKFVIDGVRPTLNGNSDQMQCDDGVLTLQPGVNEFQIDNFSGKVTFDFPFWWLS</sequence>
<comment type="caution">
    <text evidence="2">The sequence shown here is derived from an EMBL/GenBank/DDBJ whole genome shotgun (WGS) entry which is preliminary data.</text>
</comment>
<reference evidence="2 3" key="1">
    <citation type="submission" date="2022-01" db="EMBL/GenBank/DDBJ databases">
        <title>VMRC isolate genome collection.</title>
        <authorList>
            <person name="France M."/>
            <person name="Rutt L."/>
            <person name="Humphrys M."/>
            <person name="Ravel J."/>
        </authorList>
    </citation>
    <scope>NUCLEOTIDE SEQUENCE [LARGE SCALE GENOMIC DNA]</scope>
    <source>
        <strain evidence="2 3">C0030B4</strain>
    </source>
</reference>
<feature type="domain" description="Siphovirus-type tail component RIFT-related" evidence="1">
    <location>
        <begin position="63"/>
        <end position="144"/>
    </location>
</feature>
<gene>
    <name evidence="2" type="ORF">L2504_06820</name>
</gene>
<keyword evidence="3" id="KW-1185">Reference proteome</keyword>
<name>A0ABT4K844_9LACO</name>
<dbReference type="EMBL" id="JAKHMS010000016">
    <property type="protein sequence ID" value="MCZ3781842.1"/>
    <property type="molecule type" value="Genomic_DNA"/>
</dbReference>
<proteinExistence type="predicted"/>
<evidence type="ECO:0000259" key="1">
    <source>
        <dbReference type="Pfam" id="PF05709"/>
    </source>
</evidence>
<dbReference type="Proteomes" id="UP001527392">
    <property type="component" value="Unassembled WGS sequence"/>
</dbReference>
<organism evidence="2 3">
    <name type="scientific">Limosilactobacillus vaginalis</name>
    <dbReference type="NCBI Taxonomy" id="1633"/>
    <lineage>
        <taxon>Bacteria</taxon>
        <taxon>Bacillati</taxon>
        <taxon>Bacillota</taxon>
        <taxon>Bacilli</taxon>
        <taxon>Lactobacillales</taxon>
        <taxon>Lactobacillaceae</taxon>
        <taxon>Limosilactobacillus</taxon>
    </lineage>
</organism>
<dbReference type="Pfam" id="PF05709">
    <property type="entry name" value="Sipho_tail"/>
    <property type="match status" value="1"/>
</dbReference>
<evidence type="ECO:0000313" key="2">
    <source>
        <dbReference type="EMBL" id="MCZ3781842.1"/>
    </source>
</evidence>
<dbReference type="InterPro" id="IPR008841">
    <property type="entry name" value="Siphovirus-type_tail_N"/>
</dbReference>
<evidence type="ECO:0000313" key="3">
    <source>
        <dbReference type="Proteomes" id="UP001527392"/>
    </source>
</evidence>
<dbReference type="RefSeq" id="WP_124031711.1">
    <property type="nucleotide sequence ID" value="NZ_CAKMAX010000006.1"/>
</dbReference>
<dbReference type="Gene3D" id="2.40.30.200">
    <property type="match status" value="1"/>
</dbReference>
<accession>A0ABT4K844</accession>